<proteinExistence type="predicted"/>
<comment type="caution">
    <text evidence="1">The sequence shown here is derived from an EMBL/GenBank/DDBJ whole genome shotgun (WGS) entry which is preliminary data.</text>
</comment>
<protein>
    <submittedName>
        <fullName evidence="1">FlgN family protein</fullName>
    </submittedName>
</protein>
<dbReference type="Proteomes" id="UP000005496">
    <property type="component" value="Unassembled WGS sequence"/>
</dbReference>
<gene>
    <name evidence="1" type="ORF">Dthio_PD0525</name>
</gene>
<accession>D6SR83</accession>
<sequence length="156" mass="17827">MDIMAGLKRQKLALKLLHLLLQEEYAALMNNQPDKVSSLEFSLQELVRQMIREKEDVINAVQEAGFEGLGDYISSLDKKRAQKHMDLMNQLQDEEKKMALQAMKNATMAKALSDQSTALAREFFQQVSPRKPDTYSADGRRYAELSREGGFIRGRM</sequence>
<dbReference type="GO" id="GO:0044780">
    <property type="term" value="P:bacterial-type flagellum assembly"/>
    <property type="evidence" value="ECO:0007669"/>
    <property type="project" value="InterPro"/>
</dbReference>
<keyword evidence="2" id="KW-1185">Reference proteome</keyword>
<organism evidence="1 2">
    <name type="scientific">Desulfonatronospira thiodismutans ASO3-1</name>
    <dbReference type="NCBI Taxonomy" id="555779"/>
    <lineage>
        <taxon>Bacteria</taxon>
        <taxon>Pseudomonadati</taxon>
        <taxon>Thermodesulfobacteriota</taxon>
        <taxon>Desulfovibrionia</taxon>
        <taxon>Desulfovibrionales</taxon>
        <taxon>Desulfonatronovibrionaceae</taxon>
        <taxon>Desulfonatronospira</taxon>
    </lineage>
</organism>
<dbReference type="RefSeq" id="WP_008870557.1">
    <property type="nucleotide sequence ID" value="NZ_ACJN02000003.1"/>
</dbReference>
<dbReference type="OrthoDB" id="5453528at2"/>
<dbReference type="EMBL" id="ACJN02000003">
    <property type="protein sequence ID" value="EFI33199.1"/>
    <property type="molecule type" value="Genomic_DNA"/>
</dbReference>
<reference evidence="1" key="1">
    <citation type="submission" date="2010-05" db="EMBL/GenBank/DDBJ databases">
        <title>The draft genome of Desulfonatronospira thiodismutans ASO3-1.</title>
        <authorList>
            <consortium name="US DOE Joint Genome Institute (JGI-PGF)"/>
            <person name="Lucas S."/>
            <person name="Copeland A."/>
            <person name="Lapidus A."/>
            <person name="Cheng J.-F."/>
            <person name="Bruce D."/>
            <person name="Goodwin L."/>
            <person name="Pitluck S."/>
            <person name="Chertkov O."/>
            <person name="Brettin T."/>
            <person name="Detter J.C."/>
            <person name="Han C."/>
            <person name="Land M.L."/>
            <person name="Hauser L."/>
            <person name="Kyrpides N."/>
            <person name="Mikhailova N."/>
            <person name="Muyzer G."/>
            <person name="Woyke T."/>
        </authorList>
    </citation>
    <scope>NUCLEOTIDE SEQUENCE [LARGE SCALE GENOMIC DNA]</scope>
    <source>
        <strain evidence="1">ASO3-1</strain>
    </source>
</reference>
<evidence type="ECO:0000313" key="1">
    <source>
        <dbReference type="EMBL" id="EFI33199.1"/>
    </source>
</evidence>
<dbReference type="AlphaFoldDB" id="D6SR83"/>
<dbReference type="Pfam" id="PF05130">
    <property type="entry name" value="FlgN"/>
    <property type="match status" value="1"/>
</dbReference>
<name>D6SR83_9BACT</name>
<dbReference type="eggNOG" id="ENOG5034BQG">
    <property type="taxonomic scope" value="Bacteria"/>
</dbReference>
<evidence type="ECO:0000313" key="2">
    <source>
        <dbReference type="Proteomes" id="UP000005496"/>
    </source>
</evidence>
<dbReference type="InterPro" id="IPR007809">
    <property type="entry name" value="FlgN-like"/>
</dbReference>